<feature type="domain" description="L,D-TPase catalytic" evidence="9">
    <location>
        <begin position="227"/>
        <end position="338"/>
    </location>
</feature>
<dbReference type="EMBL" id="JAINVZ010000002">
    <property type="protein sequence ID" value="MBY8883833.1"/>
    <property type="molecule type" value="Genomic_DNA"/>
</dbReference>
<evidence type="ECO:0000259" key="9">
    <source>
        <dbReference type="PROSITE" id="PS52029"/>
    </source>
</evidence>
<keyword evidence="3 6" id="KW-0133">Cell shape</keyword>
<dbReference type="SUPFAM" id="SSF141523">
    <property type="entry name" value="L,D-transpeptidase catalytic domain-like"/>
    <property type="match status" value="1"/>
</dbReference>
<evidence type="ECO:0000313" key="11">
    <source>
        <dbReference type="Proteomes" id="UP001198565"/>
    </source>
</evidence>
<keyword evidence="2" id="KW-0808">Transferase</keyword>
<organism evidence="10 11">
    <name type="scientific">Streptantibioticus parmotrematis</name>
    <dbReference type="NCBI Taxonomy" id="2873249"/>
    <lineage>
        <taxon>Bacteria</taxon>
        <taxon>Bacillati</taxon>
        <taxon>Actinomycetota</taxon>
        <taxon>Actinomycetes</taxon>
        <taxon>Kitasatosporales</taxon>
        <taxon>Streptomycetaceae</taxon>
        <taxon>Streptantibioticus</taxon>
    </lineage>
</organism>
<feature type="signal peptide" evidence="8">
    <location>
        <begin position="1"/>
        <end position="31"/>
    </location>
</feature>
<sequence>MAGVTRARGRAGLLAAATLLPVLLTGGTASAGSAAGPGAPGGADRAAIGSPKHRPDEVVADDVVPLDRLVPGEPLPAAARDTPDQGLAPGDPAPARGRAVPAPAQARDAALIEWVPADDAAAVRAAAEPSPAPRPARRPYCSAHTGPYQTEVERFLHLFAGTGHARQTPDGCSAIRRYQRAHAIRPAIGFAGPVTWGSMLDAGLAAELASKAPANPDAGHHCPVGRYRIACVDQNRQLMWVQQGRRILFGPVRVRTGKTGMRTRDGLYRVYWRHEYHVSTIYGTPMPYSQFFDGGEAFHGIYGSLYAPTGSYGCVNLRVADARRLWGVLRKGDRVYVWGHKPR</sequence>
<evidence type="ECO:0000256" key="5">
    <source>
        <dbReference type="ARBA" id="ARBA00023316"/>
    </source>
</evidence>
<evidence type="ECO:0000256" key="6">
    <source>
        <dbReference type="PROSITE-ProRule" id="PRU01373"/>
    </source>
</evidence>
<dbReference type="Gene3D" id="2.40.440.10">
    <property type="entry name" value="L,D-transpeptidase catalytic domain-like"/>
    <property type="match status" value="1"/>
</dbReference>
<dbReference type="RefSeq" id="WP_222973663.1">
    <property type="nucleotide sequence ID" value="NZ_JAINVZ010000002.1"/>
</dbReference>
<gene>
    <name evidence="10" type="ORF">K7472_03125</name>
</gene>
<dbReference type="CDD" id="cd16913">
    <property type="entry name" value="YkuD_like"/>
    <property type="match status" value="1"/>
</dbReference>
<dbReference type="Proteomes" id="UP001198565">
    <property type="component" value="Unassembled WGS sequence"/>
</dbReference>
<dbReference type="PANTHER" id="PTHR30582">
    <property type="entry name" value="L,D-TRANSPEPTIDASE"/>
    <property type="match status" value="1"/>
</dbReference>
<comment type="caution">
    <text evidence="10">The sequence shown here is derived from an EMBL/GenBank/DDBJ whole genome shotgun (WGS) entry which is preliminary data.</text>
</comment>
<reference evidence="10 11" key="1">
    <citation type="submission" date="2021-08" db="EMBL/GenBank/DDBJ databases">
        <title>Streptomyces sp. PTM05 isolated from lichen.</title>
        <authorList>
            <person name="Somphong A."/>
            <person name="Phongsopitanun W."/>
            <person name="Tanasupawat S."/>
        </authorList>
    </citation>
    <scope>NUCLEOTIDE SEQUENCE [LARGE SCALE GENOMIC DNA]</scope>
    <source>
        <strain evidence="10 11">Ptm05</strain>
    </source>
</reference>
<protein>
    <submittedName>
        <fullName evidence="10">L,D-transpeptidase family protein</fullName>
    </submittedName>
</protein>
<feature type="region of interest" description="Disordered" evidence="7">
    <location>
        <begin position="69"/>
        <end position="100"/>
    </location>
</feature>
<dbReference type="InterPro" id="IPR005490">
    <property type="entry name" value="LD_TPept_cat_dom"/>
</dbReference>
<keyword evidence="11" id="KW-1185">Reference proteome</keyword>
<dbReference type="InterPro" id="IPR050979">
    <property type="entry name" value="LD-transpeptidase"/>
</dbReference>
<name>A0ABS7QLM7_9ACTN</name>
<feature type="chain" id="PRO_5046113085" evidence="8">
    <location>
        <begin position="32"/>
        <end position="343"/>
    </location>
</feature>
<accession>A0ABS7QLM7</accession>
<feature type="compositionally biased region" description="Low complexity" evidence="7">
    <location>
        <begin position="86"/>
        <end position="100"/>
    </location>
</feature>
<comment type="pathway">
    <text evidence="1 6">Cell wall biogenesis; peptidoglycan biosynthesis.</text>
</comment>
<dbReference type="Pfam" id="PF03734">
    <property type="entry name" value="YkuD"/>
    <property type="match status" value="1"/>
</dbReference>
<evidence type="ECO:0000256" key="7">
    <source>
        <dbReference type="SAM" id="MobiDB-lite"/>
    </source>
</evidence>
<proteinExistence type="predicted"/>
<dbReference type="PANTHER" id="PTHR30582:SF33">
    <property type="entry name" value="EXPORTED PROTEIN"/>
    <property type="match status" value="1"/>
</dbReference>
<evidence type="ECO:0000256" key="4">
    <source>
        <dbReference type="ARBA" id="ARBA00022984"/>
    </source>
</evidence>
<evidence type="ECO:0000256" key="8">
    <source>
        <dbReference type="SAM" id="SignalP"/>
    </source>
</evidence>
<dbReference type="InterPro" id="IPR038063">
    <property type="entry name" value="Transpep_catalytic_dom"/>
</dbReference>
<feature type="region of interest" description="Disordered" evidence="7">
    <location>
        <begin position="30"/>
        <end position="55"/>
    </location>
</feature>
<keyword evidence="5 6" id="KW-0961">Cell wall biogenesis/degradation</keyword>
<dbReference type="PROSITE" id="PS52029">
    <property type="entry name" value="LD_TPASE"/>
    <property type="match status" value="1"/>
</dbReference>
<keyword evidence="8" id="KW-0732">Signal</keyword>
<evidence type="ECO:0000256" key="2">
    <source>
        <dbReference type="ARBA" id="ARBA00022679"/>
    </source>
</evidence>
<evidence type="ECO:0000256" key="1">
    <source>
        <dbReference type="ARBA" id="ARBA00004752"/>
    </source>
</evidence>
<keyword evidence="4 6" id="KW-0573">Peptidoglycan synthesis</keyword>
<feature type="active site" description="Proton donor/acceptor" evidence="6">
    <location>
        <position position="299"/>
    </location>
</feature>
<evidence type="ECO:0000313" key="10">
    <source>
        <dbReference type="EMBL" id="MBY8883833.1"/>
    </source>
</evidence>
<feature type="active site" description="Nucleophile" evidence="6">
    <location>
        <position position="314"/>
    </location>
</feature>
<evidence type="ECO:0000256" key="3">
    <source>
        <dbReference type="ARBA" id="ARBA00022960"/>
    </source>
</evidence>